<evidence type="ECO:0000259" key="3">
    <source>
        <dbReference type="Pfam" id="PF02517"/>
    </source>
</evidence>
<feature type="transmembrane region" description="Helical" evidence="2">
    <location>
        <begin position="194"/>
        <end position="212"/>
    </location>
</feature>
<evidence type="ECO:0000313" key="5">
    <source>
        <dbReference type="Proteomes" id="UP000254634"/>
    </source>
</evidence>
<organism evidence="4 5">
    <name type="scientific">Streptococcus massiliensis</name>
    <dbReference type="NCBI Taxonomy" id="313439"/>
    <lineage>
        <taxon>Bacteria</taxon>
        <taxon>Bacillati</taxon>
        <taxon>Bacillota</taxon>
        <taxon>Bacilli</taxon>
        <taxon>Lactobacillales</taxon>
        <taxon>Streptococcaceae</taxon>
        <taxon>Streptococcus</taxon>
    </lineage>
</organism>
<dbReference type="GO" id="GO:0080120">
    <property type="term" value="P:CAAX-box protein maturation"/>
    <property type="evidence" value="ECO:0007669"/>
    <property type="project" value="UniProtKB-ARBA"/>
</dbReference>
<dbReference type="GO" id="GO:0006508">
    <property type="term" value="P:proteolysis"/>
    <property type="evidence" value="ECO:0007669"/>
    <property type="project" value="UniProtKB-KW"/>
</dbReference>
<evidence type="ECO:0000256" key="2">
    <source>
        <dbReference type="SAM" id="Phobius"/>
    </source>
</evidence>
<sequence length="245" mass="28149">MNRSKEKLQHLEWFDILNVTFIMFGWAIFKSTAIITGLIHSTDTGAASADFNYWPNLILQSCLLVATFAYLYFRGFDFKVITSQIKLRLSVIIWIPIIFASLGLLCDICNTLAKTYNWFSPDVLKYIDWTFGAVLQKFQNLPIVMVVYSFLNGFYEEFFFLGLLPTSVKKSAALPFMLLYSTIIRISFHTYQGWTPALITGIGVGLFFYVLYRYAVKNLLPFFVAHAIWDIVGGSLIYLLLAWPQ</sequence>
<dbReference type="RefSeq" id="WP_018371998.1">
    <property type="nucleotide sequence ID" value="NZ_UHFR01000005.1"/>
</dbReference>
<feature type="transmembrane region" description="Helical" evidence="2">
    <location>
        <begin position="21"/>
        <end position="41"/>
    </location>
</feature>
<dbReference type="OrthoDB" id="95797at2"/>
<dbReference type="Pfam" id="PF02517">
    <property type="entry name" value="Rce1-like"/>
    <property type="match status" value="1"/>
</dbReference>
<evidence type="ECO:0000313" key="4">
    <source>
        <dbReference type="EMBL" id="SUN77384.1"/>
    </source>
</evidence>
<evidence type="ECO:0000256" key="1">
    <source>
        <dbReference type="ARBA" id="ARBA00009067"/>
    </source>
</evidence>
<feature type="transmembrane region" description="Helical" evidence="2">
    <location>
        <begin position="171"/>
        <end position="188"/>
    </location>
</feature>
<dbReference type="EMBL" id="UHFR01000005">
    <property type="protein sequence ID" value="SUN77384.1"/>
    <property type="molecule type" value="Genomic_DNA"/>
</dbReference>
<keyword evidence="2" id="KW-1133">Transmembrane helix</keyword>
<feature type="transmembrane region" description="Helical" evidence="2">
    <location>
        <begin position="85"/>
        <end position="105"/>
    </location>
</feature>
<dbReference type="InterPro" id="IPR003675">
    <property type="entry name" value="Rce1/LyrA-like_dom"/>
</dbReference>
<dbReference type="GO" id="GO:0004175">
    <property type="term" value="F:endopeptidase activity"/>
    <property type="evidence" value="ECO:0007669"/>
    <property type="project" value="UniProtKB-ARBA"/>
</dbReference>
<dbReference type="Proteomes" id="UP000254634">
    <property type="component" value="Unassembled WGS sequence"/>
</dbReference>
<protein>
    <submittedName>
        <fullName evidence="4">CAAX amino protease family protein</fullName>
    </submittedName>
</protein>
<keyword evidence="2" id="KW-0472">Membrane</keyword>
<keyword evidence="2" id="KW-0812">Transmembrane</keyword>
<gene>
    <name evidence="4" type="ORF">NCTC13765_01909</name>
</gene>
<keyword evidence="4" id="KW-0645">Protease</keyword>
<comment type="similarity">
    <text evidence="1">Belongs to the UPF0177 family.</text>
</comment>
<feature type="transmembrane region" description="Helical" evidence="2">
    <location>
        <begin position="219"/>
        <end position="243"/>
    </location>
</feature>
<feature type="transmembrane region" description="Helical" evidence="2">
    <location>
        <begin position="53"/>
        <end position="73"/>
    </location>
</feature>
<feature type="transmembrane region" description="Helical" evidence="2">
    <location>
        <begin position="143"/>
        <end position="164"/>
    </location>
</feature>
<keyword evidence="4" id="KW-0378">Hydrolase</keyword>
<keyword evidence="5" id="KW-1185">Reference proteome</keyword>
<name>A0A380KZF9_9STRE</name>
<feature type="domain" description="CAAX prenyl protease 2/Lysostaphin resistance protein A-like" evidence="3">
    <location>
        <begin position="140"/>
        <end position="232"/>
    </location>
</feature>
<dbReference type="AlphaFoldDB" id="A0A380KZF9"/>
<reference evidence="4" key="1">
    <citation type="submission" date="2018-06" db="EMBL/GenBank/DDBJ databases">
        <authorList>
            <consortium name="Pathogen Informatics"/>
            <person name="Doyle S."/>
        </authorList>
    </citation>
    <scope>NUCLEOTIDE SEQUENCE [LARGE SCALE GENOMIC DNA]</scope>
    <source>
        <strain evidence="4">NCTC13765</strain>
    </source>
</reference>
<proteinExistence type="inferred from homology"/>
<accession>A0A380KZF9</accession>